<keyword evidence="3" id="KW-1185">Reference proteome</keyword>
<dbReference type="RefSeq" id="WP_014396174.1">
    <property type="nucleotide sequence ID" value="NC_017030.1"/>
</dbReference>
<evidence type="ECO:0000256" key="1">
    <source>
        <dbReference type="SAM" id="SignalP"/>
    </source>
</evidence>
<dbReference type="AlphaFoldDB" id="H8MJ44"/>
<gene>
    <name evidence="2" type="ordered locus">COCOR_03359</name>
</gene>
<dbReference type="STRING" id="1144275.COCOR_03359"/>
<dbReference type="Proteomes" id="UP000007587">
    <property type="component" value="Chromosome"/>
</dbReference>
<name>H8MJ44_CORCM</name>
<evidence type="ECO:0000313" key="2">
    <source>
        <dbReference type="EMBL" id="AFE05178.1"/>
    </source>
</evidence>
<reference evidence="2 3" key="1">
    <citation type="journal article" date="2012" name="J. Bacteriol.">
        <title>Complete Genome Sequence of the Fruiting Myxobacterium Corallococcus coralloides DSM 2259.</title>
        <authorList>
            <person name="Huntley S."/>
            <person name="Zhang Y."/>
            <person name="Treuner-Lange A."/>
            <person name="Kneip S."/>
            <person name="Sensen C.W."/>
            <person name="Sogaard-Andersen L."/>
        </authorList>
    </citation>
    <scope>NUCLEOTIDE SEQUENCE [LARGE SCALE GENOMIC DNA]</scope>
    <source>
        <strain evidence="3">ATCC 25202 / DSM 2259 / NBRC 100086 / M2</strain>
    </source>
</reference>
<feature type="signal peptide" evidence="1">
    <location>
        <begin position="1"/>
        <end position="18"/>
    </location>
</feature>
<organism evidence="2 3">
    <name type="scientific">Corallococcus coralloides (strain ATCC 25202 / DSM 2259 / NBRC 100086 / M2)</name>
    <name type="common">Myxococcus coralloides</name>
    <dbReference type="NCBI Taxonomy" id="1144275"/>
    <lineage>
        <taxon>Bacteria</taxon>
        <taxon>Pseudomonadati</taxon>
        <taxon>Myxococcota</taxon>
        <taxon>Myxococcia</taxon>
        <taxon>Myxococcales</taxon>
        <taxon>Cystobacterineae</taxon>
        <taxon>Myxococcaceae</taxon>
        <taxon>Corallococcus</taxon>
    </lineage>
</organism>
<dbReference type="InParanoid" id="H8MJ44"/>
<evidence type="ECO:0000313" key="3">
    <source>
        <dbReference type="Proteomes" id="UP000007587"/>
    </source>
</evidence>
<keyword evidence="1" id="KW-0732">Signal</keyword>
<evidence type="ECO:0008006" key="4">
    <source>
        <dbReference type="Google" id="ProtNLM"/>
    </source>
</evidence>
<reference evidence="3" key="2">
    <citation type="submission" date="2012-03" db="EMBL/GenBank/DDBJ databases">
        <title>Genome sequence of the fruiting myxobacterium Corallococcus coralloides DSM 2259.</title>
        <authorList>
            <person name="Huntley S."/>
            <person name="Zhang Y."/>
            <person name="Treuner-Lange A."/>
            <person name="Sensen C.W."/>
            <person name="Sogaard-Andersen L."/>
        </authorList>
    </citation>
    <scope>NUCLEOTIDE SEQUENCE [LARGE SCALE GENOMIC DNA]</scope>
    <source>
        <strain evidence="3">ATCC 25202 / DSM 2259 / NBRC 100086 / M2</strain>
    </source>
</reference>
<dbReference type="OrthoDB" id="5382705at2"/>
<proteinExistence type="predicted"/>
<dbReference type="PROSITE" id="PS51257">
    <property type="entry name" value="PROKAR_LIPOPROTEIN"/>
    <property type="match status" value="1"/>
</dbReference>
<feature type="chain" id="PRO_5003614195" description="Tenascin-X" evidence="1">
    <location>
        <begin position="19"/>
        <end position="163"/>
    </location>
</feature>
<protein>
    <recommendedName>
        <fullName evidence="4">Tenascin-X</fullName>
    </recommendedName>
</protein>
<dbReference type="EMBL" id="CP003389">
    <property type="protein sequence ID" value="AFE05178.1"/>
    <property type="molecule type" value="Genomic_DNA"/>
</dbReference>
<dbReference type="KEGG" id="ccx:COCOR_03359"/>
<accession>H8MJ44</accession>
<dbReference type="HOGENOM" id="CLU_1609053_0_0_7"/>
<sequence>MKARLLMVFASLSLGLLAACGNADMDSTSLAQGESELGSECPCGGVGPWNCLPCAFICGDGFCDAANGESVNTCAEDCTPLPYCGDGWCNNGETNATCPWDCAPATWCGDGLCNGSETVASCLSDCGSLTCGNYLCEAHEMGWCADCGPICTGPNCPQWPQDP</sequence>